<dbReference type="EnsemblMetazoa" id="BGLB029503-RA">
    <property type="protein sequence ID" value="BGLB029503-PA"/>
    <property type="gene ID" value="BGLB029503"/>
</dbReference>
<evidence type="ECO:0000256" key="2">
    <source>
        <dbReference type="ARBA" id="ARBA00022692"/>
    </source>
</evidence>
<dbReference type="RefSeq" id="XP_055870205.1">
    <property type="nucleotide sequence ID" value="XM_056014230.1"/>
</dbReference>
<dbReference type="Proteomes" id="UP000076420">
    <property type="component" value="Unassembled WGS sequence"/>
</dbReference>
<evidence type="ECO:0000313" key="6">
    <source>
        <dbReference type="EnsemblMetazoa" id="BGLB029503-PA"/>
    </source>
</evidence>
<evidence type="ECO:0000313" key="8">
    <source>
        <dbReference type="Proteomes" id="UP001165740"/>
    </source>
</evidence>
<dbReference type="VEuPathDB" id="VectorBase:BGLB029503"/>
<dbReference type="RefSeq" id="XP_055870204.1">
    <property type="nucleotide sequence ID" value="XM_056014229.1"/>
</dbReference>
<dbReference type="AlphaFoldDB" id="A0A2C9LC09"/>
<feature type="transmembrane region" description="Helical" evidence="5">
    <location>
        <begin position="7"/>
        <end position="27"/>
    </location>
</feature>
<dbReference type="Pfam" id="PF00822">
    <property type="entry name" value="PMP22_Claudin"/>
    <property type="match status" value="1"/>
</dbReference>
<dbReference type="RefSeq" id="XP_055870203.1">
    <property type="nucleotide sequence ID" value="XM_056014228.1"/>
</dbReference>
<keyword evidence="3 5" id="KW-1133">Transmembrane helix</keyword>
<comment type="subcellular location">
    <subcellularLocation>
        <location evidence="1">Membrane</location>
        <topology evidence="1">Multi-pass membrane protein</topology>
    </subcellularLocation>
</comment>
<dbReference type="Gene3D" id="1.20.140.150">
    <property type="match status" value="1"/>
</dbReference>
<evidence type="ECO:0000256" key="4">
    <source>
        <dbReference type="ARBA" id="ARBA00023136"/>
    </source>
</evidence>
<dbReference type="InterPro" id="IPR004031">
    <property type="entry name" value="PMP22/EMP/MP20/Claudin"/>
</dbReference>
<feature type="transmembrane region" description="Helical" evidence="5">
    <location>
        <begin position="69"/>
        <end position="92"/>
    </location>
</feature>
<feature type="transmembrane region" description="Helical" evidence="5">
    <location>
        <begin position="104"/>
        <end position="127"/>
    </location>
</feature>
<dbReference type="OMA" id="FKRCAKV"/>
<organism evidence="6 7">
    <name type="scientific">Biomphalaria glabrata</name>
    <name type="common">Bloodfluke planorb</name>
    <name type="synonym">Freshwater snail</name>
    <dbReference type="NCBI Taxonomy" id="6526"/>
    <lineage>
        <taxon>Eukaryota</taxon>
        <taxon>Metazoa</taxon>
        <taxon>Spiralia</taxon>
        <taxon>Lophotrochozoa</taxon>
        <taxon>Mollusca</taxon>
        <taxon>Gastropoda</taxon>
        <taxon>Heterobranchia</taxon>
        <taxon>Euthyneura</taxon>
        <taxon>Panpulmonata</taxon>
        <taxon>Hygrophila</taxon>
        <taxon>Lymnaeoidea</taxon>
        <taxon>Planorbidae</taxon>
        <taxon>Biomphalaria</taxon>
    </lineage>
</organism>
<sequence length="165" mass="17454">MALGGTSMLFIIGFVLASAGLILHIIGTATNEWAVSLTGSFGLWKVCVGDICVKYDQRQIPAKYEACQAFALIGVIAAGLGVLLGLLQIIFAVLGKNAHRLFPFLNWSACLTAGVAIFICIVVWGATIQDDVKNVYDVGYSYILCIVADALIPAGGFLMHAGKKS</sequence>
<accession>A0A2C9LC09</accession>
<gene>
    <name evidence="6" type="primary">106070896</name>
    <name evidence="9 10 11" type="synonym">LOC106070896</name>
</gene>
<dbReference type="VEuPathDB" id="VectorBase:BGLAX_051165"/>
<reference evidence="9 10" key="2">
    <citation type="submission" date="2025-04" db="UniProtKB">
        <authorList>
            <consortium name="RefSeq"/>
        </authorList>
    </citation>
    <scope>IDENTIFICATION</scope>
</reference>
<evidence type="ECO:0000313" key="11">
    <source>
        <dbReference type="RefSeq" id="XP_055870205.1"/>
    </source>
</evidence>
<reference evidence="6" key="1">
    <citation type="submission" date="2020-05" db="UniProtKB">
        <authorList>
            <consortium name="EnsemblMetazoa"/>
        </authorList>
    </citation>
    <scope>IDENTIFICATION</scope>
    <source>
        <strain evidence="6">BB02</strain>
    </source>
</reference>
<evidence type="ECO:0000256" key="1">
    <source>
        <dbReference type="ARBA" id="ARBA00004141"/>
    </source>
</evidence>
<keyword evidence="4 5" id="KW-0472">Membrane</keyword>
<proteinExistence type="predicted"/>
<name>A0A2C9LC09_BIOGL</name>
<evidence type="ECO:0000256" key="3">
    <source>
        <dbReference type="ARBA" id="ARBA00022989"/>
    </source>
</evidence>
<dbReference type="OrthoDB" id="6095439at2759"/>
<keyword evidence="2 5" id="KW-0812">Transmembrane</keyword>
<evidence type="ECO:0000313" key="10">
    <source>
        <dbReference type="RefSeq" id="XP_055870204.1"/>
    </source>
</evidence>
<evidence type="ECO:0000256" key="5">
    <source>
        <dbReference type="SAM" id="Phobius"/>
    </source>
</evidence>
<evidence type="ECO:0000313" key="7">
    <source>
        <dbReference type="Proteomes" id="UP000076420"/>
    </source>
</evidence>
<keyword evidence="8" id="KW-1185">Reference proteome</keyword>
<dbReference type="Proteomes" id="UP001165740">
    <property type="component" value="Chromosome 16"/>
</dbReference>
<feature type="transmembrane region" description="Helical" evidence="5">
    <location>
        <begin position="139"/>
        <end position="159"/>
    </location>
</feature>
<protein>
    <submittedName>
        <fullName evidence="9 10">Uncharacterized protein LOC106070896</fullName>
    </submittedName>
</protein>
<dbReference type="KEGG" id="bgt:106070896"/>
<evidence type="ECO:0000313" key="9">
    <source>
        <dbReference type="RefSeq" id="XP_055870203.1"/>
    </source>
</evidence>
<dbReference type="GO" id="GO:0016020">
    <property type="term" value="C:membrane"/>
    <property type="evidence" value="ECO:0007669"/>
    <property type="project" value="UniProtKB-SubCell"/>
</dbReference>